<evidence type="ECO:0000256" key="1">
    <source>
        <dbReference type="SAM" id="MobiDB-lite"/>
    </source>
</evidence>
<dbReference type="Proteomes" id="UP000182508">
    <property type="component" value="Unassembled WGS sequence"/>
</dbReference>
<accession>A0A1G6BNU7</accession>
<evidence type="ECO:0000313" key="4">
    <source>
        <dbReference type="Proteomes" id="UP000182508"/>
    </source>
</evidence>
<dbReference type="EMBL" id="FMXP01000013">
    <property type="protein sequence ID" value="SDB22332.1"/>
    <property type="molecule type" value="Genomic_DNA"/>
</dbReference>
<dbReference type="RefSeq" id="WP_074485969.1">
    <property type="nucleotide sequence ID" value="NZ_FMXP01000013.1"/>
</dbReference>
<sequence length="176" mass="20038">MEEQILNWTILAGILTSLGVIIKIVFDNRSLSSGQKELKKQSQRLKDELAGDHKELLETGKSTTISLAVLDTKMDFVKTSIETSNRRLESLNSSEREAQVAMDVLVKYLSDSQNARQMLEKRCQELELDVKHAQTETIRLKQENEALRQDLSTLKRAKQPTKRKVKSLDFPSGPRL</sequence>
<keyword evidence="2" id="KW-1133">Transmembrane helix</keyword>
<protein>
    <submittedName>
        <fullName evidence="3">Uncharacterized protein</fullName>
    </submittedName>
</protein>
<gene>
    <name evidence="3" type="ORF">SAMN02910293_01127</name>
</gene>
<keyword evidence="2" id="KW-0812">Transmembrane</keyword>
<dbReference type="AlphaFoldDB" id="A0A1G6BNU7"/>
<evidence type="ECO:0000256" key="2">
    <source>
        <dbReference type="SAM" id="Phobius"/>
    </source>
</evidence>
<feature type="compositionally biased region" description="Basic residues" evidence="1">
    <location>
        <begin position="155"/>
        <end position="165"/>
    </location>
</feature>
<reference evidence="3 4" key="1">
    <citation type="submission" date="2016-10" db="EMBL/GenBank/DDBJ databases">
        <authorList>
            <person name="de Groot N.N."/>
        </authorList>
    </citation>
    <scope>NUCLEOTIDE SEQUENCE [LARGE SCALE GENOMIC DNA]</scope>
    <source>
        <strain evidence="3 4">A-4</strain>
    </source>
</reference>
<dbReference type="STRING" id="439219.SAMN02910293_01127"/>
<name>A0A1G6BNU7_9STRE</name>
<feature type="transmembrane region" description="Helical" evidence="2">
    <location>
        <begin position="6"/>
        <end position="26"/>
    </location>
</feature>
<evidence type="ECO:0000313" key="3">
    <source>
        <dbReference type="EMBL" id="SDB22332.1"/>
    </source>
</evidence>
<keyword evidence="4" id="KW-1185">Reference proteome</keyword>
<proteinExistence type="predicted"/>
<keyword evidence="2" id="KW-0472">Membrane</keyword>
<organism evidence="3 4">
    <name type="scientific">Streptococcus henryi</name>
    <dbReference type="NCBI Taxonomy" id="439219"/>
    <lineage>
        <taxon>Bacteria</taxon>
        <taxon>Bacillati</taxon>
        <taxon>Bacillota</taxon>
        <taxon>Bacilli</taxon>
        <taxon>Lactobacillales</taxon>
        <taxon>Streptococcaceae</taxon>
        <taxon>Streptococcus</taxon>
    </lineage>
</organism>
<feature type="region of interest" description="Disordered" evidence="1">
    <location>
        <begin position="152"/>
        <end position="176"/>
    </location>
</feature>